<sequence length="86" mass="9640">MARLVNLTRPVKALRSDHQHRRCGRPRRTGDHYPWVADAIQPLDLGLKAIPGPPRVAAGPLPGFDTFGCDTGRVHRMLATQRRRLP</sequence>
<dbReference type="KEGG" id="sve:SVEN_5480"/>
<gene>
    <name evidence="1" type="ordered locus">SVEN_5480</name>
</gene>
<evidence type="ECO:0000313" key="2">
    <source>
        <dbReference type="Proteomes" id="UP000006854"/>
    </source>
</evidence>
<reference evidence="1 2" key="1">
    <citation type="journal article" date="2011" name="BMC Genomics">
        <title>Genome-wide analysis of the role of GlnR in Streptomyces venezuelae provides new insights into global nitrogen regulation in actinomycetes.</title>
        <authorList>
            <person name="Pullan S.T."/>
            <person name="Bibb M.J."/>
            <person name="Merrick M."/>
        </authorList>
    </citation>
    <scope>NUCLEOTIDE SEQUENCE [LARGE SCALE GENOMIC DNA]</scope>
    <source>
        <strain evidence="2">ATCC 10712 / CBS 650.69 / DSM 40230 / JCM 4526 / NBRC 13096 / PD 04745</strain>
    </source>
</reference>
<dbReference type="HOGENOM" id="CLU_2496713_0_0_11"/>
<dbReference type="STRING" id="953739.SVEN_5480"/>
<accession>F2R7V7</accession>
<protein>
    <submittedName>
        <fullName evidence="1">Uncharacterized protein</fullName>
    </submittedName>
</protein>
<keyword evidence="2" id="KW-1185">Reference proteome</keyword>
<dbReference type="EMBL" id="FR845719">
    <property type="protein sequence ID" value="CCA58766.1"/>
    <property type="molecule type" value="Genomic_DNA"/>
</dbReference>
<name>F2R7V7_STRVP</name>
<dbReference type="Proteomes" id="UP000006854">
    <property type="component" value="Chromosome"/>
</dbReference>
<dbReference type="AlphaFoldDB" id="F2R7V7"/>
<organism evidence="1 2">
    <name type="scientific">Streptomyces venezuelae (strain ATCC 10712 / CBS 650.69 / DSM 40230 / JCM 4526 / NBRC 13096 / PD 04745)</name>
    <dbReference type="NCBI Taxonomy" id="953739"/>
    <lineage>
        <taxon>Bacteria</taxon>
        <taxon>Bacillati</taxon>
        <taxon>Actinomycetota</taxon>
        <taxon>Actinomycetes</taxon>
        <taxon>Kitasatosporales</taxon>
        <taxon>Streptomycetaceae</taxon>
        <taxon>Streptomyces</taxon>
    </lineage>
</organism>
<proteinExistence type="predicted"/>
<evidence type="ECO:0000313" key="1">
    <source>
        <dbReference type="EMBL" id="CCA58766.1"/>
    </source>
</evidence>